<evidence type="ECO:0000313" key="1">
    <source>
        <dbReference type="EMBL" id="MBU5626520.1"/>
    </source>
</evidence>
<gene>
    <name evidence="1" type="ORF">KQI82_06250</name>
</gene>
<organism evidence="1 2">
    <name type="scientific">Dysosmobacter acutus</name>
    <dbReference type="NCBI Taxonomy" id="2841504"/>
    <lineage>
        <taxon>Bacteria</taxon>
        <taxon>Bacillati</taxon>
        <taxon>Bacillota</taxon>
        <taxon>Clostridia</taxon>
        <taxon>Eubacteriales</taxon>
        <taxon>Oscillospiraceae</taxon>
        <taxon>Dysosmobacter</taxon>
    </lineage>
</organism>
<reference evidence="1 2" key="1">
    <citation type="submission" date="2021-06" db="EMBL/GenBank/DDBJ databases">
        <authorList>
            <person name="Sun Q."/>
            <person name="Li D."/>
        </authorList>
    </citation>
    <scope>NUCLEOTIDE SEQUENCE [LARGE SCALE GENOMIC DNA]</scope>
    <source>
        <strain evidence="1 2">MSJ-2</strain>
    </source>
</reference>
<accession>A0ABS6F8B6</accession>
<comment type="caution">
    <text evidence="1">The sequence shown here is derived from an EMBL/GenBank/DDBJ whole genome shotgun (WGS) entry which is preliminary data.</text>
</comment>
<protein>
    <submittedName>
        <fullName evidence="1">Uncharacterized protein</fullName>
    </submittedName>
</protein>
<dbReference type="Proteomes" id="UP000787672">
    <property type="component" value="Unassembled WGS sequence"/>
</dbReference>
<sequence>MTNAQKIRSISDEEMASFLLFFVPTIFDKAMYTGVSGKYDVSAEDAIRKNLAWLTQPAQEE</sequence>
<proteinExistence type="predicted"/>
<keyword evidence="2" id="KW-1185">Reference proteome</keyword>
<dbReference type="EMBL" id="JAHLQN010000001">
    <property type="protein sequence ID" value="MBU5626520.1"/>
    <property type="molecule type" value="Genomic_DNA"/>
</dbReference>
<name>A0ABS6F8B6_9FIRM</name>
<dbReference type="RefSeq" id="WP_216632001.1">
    <property type="nucleotide sequence ID" value="NZ_JAHLQN010000001.1"/>
</dbReference>
<evidence type="ECO:0000313" key="2">
    <source>
        <dbReference type="Proteomes" id="UP000787672"/>
    </source>
</evidence>